<evidence type="ECO:0000313" key="2">
    <source>
        <dbReference type="EMBL" id="KAJ7368657.1"/>
    </source>
</evidence>
<dbReference type="AlphaFoldDB" id="A0AAD7AVA3"/>
<organism evidence="2 3">
    <name type="scientific">Mycena albidolilacea</name>
    <dbReference type="NCBI Taxonomy" id="1033008"/>
    <lineage>
        <taxon>Eukaryota</taxon>
        <taxon>Fungi</taxon>
        <taxon>Dikarya</taxon>
        <taxon>Basidiomycota</taxon>
        <taxon>Agaricomycotina</taxon>
        <taxon>Agaricomycetes</taxon>
        <taxon>Agaricomycetidae</taxon>
        <taxon>Agaricales</taxon>
        <taxon>Marasmiineae</taxon>
        <taxon>Mycenaceae</taxon>
        <taxon>Mycena</taxon>
    </lineage>
</organism>
<evidence type="ECO:0000256" key="1">
    <source>
        <dbReference type="SAM" id="MobiDB-lite"/>
    </source>
</evidence>
<feature type="compositionally biased region" description="Low complexity" evidence="1">
    <location>
        <begin position="1"/>
        <end position="27"/>
    </location>
</feature>
<name>A0AAD7AVA3_9AGAR</name>
<evidence type="ECO:0000313" key="3">
    <source>
        <dbReference type="Proteomes" id="UP001218218"/>
    </source>
</evidence>
<dbReference type="EMBL" id="JARIHO010000001">
    <property type="protein sequence ID" value="KAJ7368657.1"/>
    <property type="molecule type" value="Genomic_DNA"/>
</dbReference>
<feature type="region of interest" description="Disordered" evidence="1">
    <location>
        <begin position="1"/>
        <end position="29"/>
    </location>
</feature>
<comment type="caution">
    <text evidence="2">The sequence shown here is derived from an EMBL/GenBank/DDBJ whole genome shotgun (WGS) entry which is preliminary data.</text>
</comment>
<protein>
    <submittedName>
        <fullName evidence="2">Uncharacterized protein</fullName>
    </submittedName>
</protein>
<proteinExistence type="predicted"/>
<reference evidence="2" key="1">
    <citation type="submission" date="2023-03" db="EMBL/GenBank/DDBJ databases">
        <title>Massive genome expansion in bonnet fungi (Mycena s.s.) driven by repeated elements and novel gene families across ecological guilds.</title>
        <authorList>
            <consortium name="Lawrence Berkeley National Laboratory"/>
            <person name="Harder C.B."/>
            <person name="Miyauchi S."/>
            <person name="Viragh M."/>
            <person name="Kuo A."/>
            <person name="Thoen E."/>
            <person name="Andreopoulos B."/>
            <person name="Lu D."/>
            <person name="Skrede I."/>
            <person name="Drula E."/>
            <person name="Henrissat B."/>
            <person name="Morin E."/>
            <person name="Kohler A."/>
            <person name="Barry K."/>
            <person name="LaButti K."/>
            <person name="Morin E."/>
            <person name="Salamov A."/>
            <person name="Lipzen A."/>
            <person name="Mereny Z."/>
            <person name="Hegedus B."/>
            <person name="Baldrian P."/>
            <person name="Stursova M."/>
            <person name="Weitz H."/>
            <person name="Taylor A."/>
            <person name="Grigoriev I.V."/>
            <person name="Nagy L.G."/>
            <person name="Martin F."/>
            <person name="Kauserud H."/>
        </authorList>
    </citation>
    <scope>NUCLEOTIDE SEQUENCE</scope>
    <source>
        <strain evidence="2">CBHHK002</strain>
    </source>
</reference>
<sequence length="182" mass="20143">MSSASYTLLATSSHPQSPTTPTQASAAMSDEQMDLVDILRSGEDSRIRRFRPPEALASSPAVVLFCGADQDTEADWDEHRPCIVEMLPQTSPPPPRKRQRRSNGCGARIHVRAVPDRRWRGLLEGASADVVGLADEYFTGDMKHELSLGKERCGCNRTGVGCAIWLFFRGRLQLELTCISQR</sequence>
<keyword evidence="3" id="KW-1185">Reference proteome</keyword>
<dbReference type="Proteomes" id="UP001218218">
    <property type="component" value="Unassembled WGS sequence"/>
</dbReference>
<gene>
    <name evidence="2" type="ORF">DFH08DRAFT_831912</name>
</gene>
<accession>A0AAD7AVA3</accession>